<protein>
    <submittedName>
        <fullName evidence="1">Uncharacterized protein</fullName>
    </submittedName>
</protein>
<dbReference type="Proteomes" id="UP001221566">
    <property type="component" value="Unassembled WGS sequence"/>
</dbReference>
<keyword evidence="2" id="KW-1185">Reference proteome</keyword>
<proteinExistence type="predicted"/>
<reference evidence="1 2" key="1">
    <citation type="submission" date="2023-01" db="EMBL/GenBank/DDBJ databases">
        <title>Novel species of the genus Vogesella isolated from rivers.</title>
        <authorList>
            <person name="Lu H."/>
        </authorList>
    </citation>
    <scope>NUCLEOTIDE SEQUENCE [LARGE SCALE GENOMIC DNA]</scope>
    <source>
        <strain evidence="1 2">SH7W</strain>
    </source>
</reference>
<name>A0ABT5I932_VOGIN</name>
<evidence type="ECO:0000313" key="2">
    <source>
        <dbReference type="Proteomes" id="UP001221566"/>
    </source>
</evidence>
<sequence>MIVTKPVSAQEKDLLLGNEHEDLIFTNGEDEILLQLDAPATGWTHELLEKASEHPSLAGKLWDAYLEGCWIGSSEV</sequence>
<gene>
    <name evidence="1" type="ORF">PQU93_17360</name>
</gene>
<evidence type="ECO:0000313" key="1">
    <source>
        <dbReference type="EMBL" id="MDC7692532.1"/>
    </source>
</evidence>
<dbReference type="RefSeq" id="WP_272804118.1">
    <property type="nucleotide sequence ID" value="NZ_JAQQKY010000015.1"/>
</dbReference>
<accession>A0ABT5I932</accession>
<organism evidence="1 2">
    <name type="scientific">Vogesella indigofera</name>
    <name type="common">Pseudomonas indigofera</name>
    <dbReference type="NCBI Taxonomy" id="45465"/>
    <lineage>
        <taxon>Bacteria</taxon>
        <taxon>Pseudomonadati</taxon>
        <taxon>Pseudomonadota</taxon>
        <taxon>Betaproteobacteria</taxon>
        <taxon>Neisseriales</taxon>
        <taxon>Chromobacteriaceae</taxon>
        <taxon>Vogesella</taxon>
    </lineage>
</organism>
<dbReference type="EMBL" id="JAQQKY010000015">
    <property type="protein sequence ID" value="MDC7692532.1"/>
    <property type="molecule type" value="Genomic_DNA"/>
</dbReference>
<comment type="caution">
    <text evidence="1">The sequence shown here is derived from an EMBL/GenBank/DDBJ whole genome shotgun (WGS) entry which is preliminary data.</text>
</comment>